<dbReference type="RefSeq" id="WP_132003413.1">
    <property type="nucleotide sequence ID" value="NZ_JBHUNN010000002.1"/>
</dbReference>
<comment type="caution">
    <text evidence="1">The sequence shown here is derived from an EMBL/GenBank/DDBJ whole genome shotgun (WGS) entry which is preliminary data.</text>
</comment>
<dbReference type="AlphaFoldDB" id="A0A4V2RXQ9"/>
<name>A0A4V2RXQ9_9HYPH</name>
<sequence length="84" mass="9403">MKVTATNIEFTRLVDNGIDEIEMPEFVVTFQIGSHNQTVELRFTVDTVKTMGDALSEARKQLAEFADELKFEAQAGAMGHRRLG</sequence>
<keyword evidence="2" id="KW-1185">Reference proteome</keyword>
<evidence type="ECO:0000313" key="2">
    <source>
        <dbReference type="Proteomes" id="UP000294881"/>
    </source>
</evidence>
<reference evidence="1 2" key="1">
    <citation type="submission" date="2019-03" db="EMBL/GenBank/DDBJ databases">
        <title>Genomic Encyclopedia of Type Strains, Phase IV (KMG-IV): sequencing the most valuable type-strain genomes for metagenomic binning, comparative biology and taxonomic classification.</title>
        <authorList>
            <person name="Goeker M."/>
        </authorList>
    </citation>
    <scope>NUCLEOTIDE SEQUENCE [LARGE SCALE GENOMIC DNA]</scope>
    <source>
        <strain evidence="1 2">DSM 22958</strain>
    </source>
</reference>
<accession>A0A4V2RXQ9</accession>
<gene>
    <name evidence="1" type="ORF">EV666_102205</name>
</gene>
<evidence type="ECO:0000313" key="1">
    <source>
        <dbReference type="EMBL" id="TCO15227.1"/>
    </source>
</evidence>
<dbReference type="Proteomes" id="UP000294881">
    <property type="component" value="Unassembled WGS sequence"/>
</dbReference>
<organism evidence="1 2">
    <name type="scientific">Camelimonas lactis</name>
    <dbReference type="NCBI Taxonomy" id="659006"/>
    <lineage>
        <taxon>Bacteria</taxon>
        <taxon>Pseudomonadati</taxon>
        <taxon>Pseudomonadota</taxon>
        <taxon>Alphaproteobacteria</taxon>
        <taxon>Hyphomicrobiales</taxon>
        <taxon>Chelatococcaceae</taxon>
        <taxon>Camelimonas</taxon>
    </lineage>
</organism>
<dbReference type="EMBL" id="SLWL01000002">
    <property type="protein sequence ID" value="TCO15227.1"/>
    <property type="molecule type" value="Genomic_DNA"/>
</dbReference>
<protein>
    <submittedName>
        <fullName evidence="1">Uncharacterized protein</fullName>
    </submittedName>
</protein>
<proteinExistence type="predicted"/>